<sequence length="153" mass="17809">MGNSLLRENRWQQNTQEIPWDLRNQNLKQRTSRCWGRHMAEGCFCLPWKKMHIFKARQDFPKEGGGTSTATQQDNVDQNSAEELCYTLIDHRVLGRRPSGNSAEEYYENVPCQVRRPRESLRGTETEYSLLHVPPTPRHPPAPEGEYELLSVQ</sequence>
<dbReference type="GO" id="GO:0050855">
    <property type="term" value="P:regulation of B cell receptor signaling pathway"/>
    <property type="evidence" value="ECO:0007669"/>
    <property type="project" value="InterPro"/>
</dbReference>
<comment type="caution">
    <text evidence="2">The sequence shown here is derived from an EMBL/GenBank/DDBJ whole genome shotgun (WGS) entry which is preliminary data.</text>
</comment>
<name>A0A7J7ZV87_MYOMY</name>
<dbReference type="AlphaFoldDB" id="A0A7J7ZV87"/>
<proteinExistence type="predicted"/>
<keyword evidence="3" id="KW-1185">Reference proteome</keyword>
<dbReference type="PANTHER" id="PTHR35351">
    <property type="entry name" value="GERMINAL CENTER-ASSOCIATED SIGNALING AND MOTILITY-LIKE PROTEIN"/>
    <property type="match status" value="1"/>
</dbReference>
<evidence type="ECO:0000256" key="1">
    <source>
        <dbReference type="SAM" id="MobiDB-lite"/>
    </source>
</evidence>
<evidence type="ECO:0000313" key="2">
    <source>
        <dbReference type="EMBL" id="KAF6378183.1"/>
    </source>
</evidence>
<evidence type="ECO:0000313" key="3">
    <source>
        <dbReference type="Proteomes" id="UP000527355"/>
    </source>
</evidence>
<feature type="compositionally biased region" description="Pro residues" evidence="1">
    <location>
        <begin position="134"/>
        <end position="143"/>
    </location>
</feature>
<organism evidence="2 3">
    <name type="scientific">Myotis myotis</name>
    <name type="common">Greater mouse-eared bat</name>
    <name type="synonym">Vespertilio myotis</name>
    <dbReference type="NCBI Taxonomy" id="51298"/>
    <lineage>
        <taxon>Eukaryota</taxon>
        <taxon>Metazoa</taxon>
        <taxon>Chordata</taxon>
        <taxon>Craniata</taxon>
        <taxon>Vertebrata</taxon>
        <taxon>Euteleostomi</taxon>
        <taxon>Mammalia</taxon>
        <taxon>Eutheria</taxon>
        <taxon>Laurasiatheria</taxon>
        <taxon>Chiroptera</taxon>
        <taxon>Yangochiroptera</taxon>
        <taxon>Vespertilionidae</taxon>
        <taxon>Myotis</taxon>
    </lineage>
</organism>
<feature type="region of interest" description="Disordered" evidence="1">
    <location>
        <begin position="131"/>
        <end position="153"/>
    </location>
</feature>
<accession>A0A7J7ZV87</accession>
<gene>
    <name evidence="2" type="ORF">mMyoMyo1_005556</name>
</gene>
<dbReference type="EMBL" id="JABWUV010000002">
    <property type="protein sequence ID" value="KAF6378183.1"/>
    <property type="molecule type" value="Genomic_DNA"/>
</dbReference>
<dbReference type="InterPro" id="IPR031364">
    <property type="entry name" value="GC_assoc_lym"/>
</dbReference>
<dbReference type="Proteomes" id="UP000527355">
    <property type="component" value="Unassembled WGS sequence"/>
</dbReference>
<dbReference type="VEuPathDB" id="HostDB:GeneID_118677339"/>
<dbReference type="GO" id="GO:2000402">
    <property type="term" value="P:negative regulation of lymphocyte migration"/>
    <property type="evidence" value="ECO:0007669"/>
    <property type="project" value="TreeGrafter"/>
</dbReference>
<dbReference type="OrthoDB" id="9829486at2759"/>
<protein>
    <submittedName>
        <fullName evidence="2">Germinal center associated signaling and motility</fullName>
    </submittedName>
</protein>
<reference evidence="2 3" key="1">
    <citation type="journal article" date="2020" name="Nature">
        <title>Six reference-quality genomes reveal evolution of bat adaptations.</title>
        <authorList>
            <person name="Jebb D."/>
            <person name="Huang Z."/>
            <person name="Pippel M."/>
            <person name="Hughes G.M."/>
            <person name="Lavrichenko K."/>
            <person name="Devanna P."/>
            <person name="Winkler S."/>
            <person name="Jermiin L.S."/>
            <person name="Skirmuntt E.C."/>
            <person name="Katzourakis A."/>
            <person name="Burkitt-Gray L."/>
            <person name="Ray D.A."/>
            <person name="Sullivan K.A.M."/>
            <person name="Roscito J.G."/>
            <person name="Kirilenko B.M."/>
            <person name="Davalos L.M."/>
            <person name="Corthals A.P."/>
            <person name="Power M.L."/>
            <person name="Jones G."/>
            <person name="Ransome R.D."/>
            <person name="Dechmann D.K.N."/>
            <person name="Locatelli A.G."/>
            <person name="Puechmaille S.J."/>
            <person name="Fedrigo O."/>
            <person name="Jarvis E.D."/>
            <person name="Hiller M."/>
            <person name="Vernes S.C."/>
            <person name="Myers E.W."/>
            <person name="Teeling E.C."/>
        </authorList>
    </citation>
    <scope>NUCLEOTIDE SEQUENCE [LARGE SCALE GENOMIC DNA]</scope>
    <source>
        <strain evidence="2">MMyoMyo1</strain>
        <tissue evidence="2">Flight muscle</tissue>
    </source>
</reference>
<dbReference type="PANTHER" id="PTHR35351:SF2">
    <property type="entry name" value="GERMINAL CENTER-ASSOCIATED SIGNALING AND MOTILITY PROTEIN"/>
    <property type="match status" value="1"/>
</dbReference>
<dbReference type="Pfam" id="PF15666">
    <property type="entry name" value="HGAL"/>
    <property type="match status" value="1"/>
</dbReference>